<evidence type="ECO:0000313" key="1">
    <source>
        <dbReference type="EMBL" id="SOQ55249.1"/>
    </source>
</evidence>
<proteinExistence type="predicted"/>
<gene>
    <name evidence="1" type="ORF">SFRICE_016308</name>
</gene>
<organism evidence="1">
    <name type="scientific">Spodoptera frugiperda</name>
    <name type="common">Fall armyworm</name>
    <dbReference type="NCBI Taxonomy" id="7108"/>
    <lineage>
        <taxon>Eukaryota</taxon>
        <taxon>Metazoa</taxon>
        <taxon>Ecdysozoa</taxon>
        <taxon>Arthropoda</taxon>
        <taxon>Hexapoda</taxon>
        <taxon>Insecta</taxon>
        <taxon>Pterygota</taxon>
        <taxon>Neoptera</taxon>
        <taxon>Endopterygota</taxon>
        <taxon>Lepidoptera</taxon>
        <taxon>Glossata</taxon>
        <taxon>Ditrysia</taxon>
        <taxon>Noctuoidea</taxon>
        <taxon>Noctuidae</taxon>
        <taxon>Amphipyrinae</taxon>
        <taxon>Spodoptera</taxon>
    </lineage>
</organism>
<dbReference type="EMBL" id="ODYU01010262">
    <property type="protein sequence ID" value="SOQ55249.1"/>
    <property type="molecule type" value="Genomic_DNA"/>
</dbReference>
<sequence>MSSAPMGEARGSVRLLLTKNHPMPTPVATANQSLFSHGERLSISHHACSMRVGDFKHIIRNYKPRFLHDVFLHRLSVVDAPAAAAKVNRNTAEHVTWYCRGTRGTVALWHRGAPLSIEKLKSEHEQIYCDISLRLIAIGSPYCTVFESPLSRYRYIHSEGRARGAAESVVCGARRDHIGILPVITRAAALFSTTHAPLSHYTVRSLTPSLRLNPHMEYRKN</sequence>
<accession>A0A2H1WQA5</accession>
<reference evidence="1" key="1">
    <citation type="submission" date="2016-07" db="EMBL/GenBank/DDBJ databases">
        <authorList>
            <person name="Bretaudeau A."/>
        </authorList>
    </citation>
    <scope>NUCLEOTIDE SEQUENCE</scope>
    <source>
        <strain evidence="1">Rice</strain>
        <tissue evidence="1">Whole body</tissue>
    </source>
</reference>
<name>A0A2H1WQA5_SPOFR</name>
<protein>
    <submittedName>
        <fullName evidence="1">SFRICE_016308</fullName>
    </submittedName>
</protein>
<dbReference type="AlphaFoldDB" id="A0A2H1WQA5"/>